<gene>
    <name evidence="1" type="ORF">ANN_09659</name>
</gene>
<keyword evidence="2" id="KW-1185">Reference proteome</keyword>
<proteinExistence type="predicted"/>
<reference evidence="1 2" key="1">
    <citation type="journal article" date="2022" name="Allergy">
        <title>Genome assembly and annotation of Periplaneta americana reveal a comprehensive cockroach allergen profile.</title>
        <authorList>
            <person name="Wang L."/>
            <person name="Xiong Q."/>
            <person name="Saelim N."/>
            <person name="Wang L."/>
            <person name="Nong W."/>
            <person name="Wan A.T."/>
            <person name="Shi M."/>
            <person name="Liu X."/>
            <person name="Cao Q."/>
            <person name="Hui J.H.L."/>
            <person name="Sookrung N."/>
            <person name="Leung T.F."/>
            <person name="Tungtrongchitr A."/>
            <person name="Tsui S.K.W."/>
        </authorList>
    </citation>
    <scope>NUCLEOTIDE SEQUENCE [LARGE SCALE GENOMIC DNA]</scope>
    <source>
        <strain evidence="1">PWHHKU_190912</strain>
    </source>
</reference>
<dbReference type="PANTHER" id="PTHR32344:SF1">
    <property type="entry name" value="U1-TYPE DOMAIN-CONTAINING PROTEIN"/>
    <property type="match status" value="1"/>
</dbReference>
<evidence type="ECO:0000313" key="2">
    <source>
        <dbReference type="Proteomes" id="UP001148838"/>
    </source>
</evidence>
<organism evidence="1 2">
    <name type="scientific">Periplaneta americana</name>
    <name type="common">American cockroach</name>
    <name type="synonym">Blatta americana</name>
    <dbReference type="NCBI Taxonomy" id="6978"/>
    <lineage>
        <taxon>Eukaryota</taxon>
        <taxon>Metazoa</taxon>
        <taxon>Ecdysozoa</taxon>
        <taxon>Arthropoda</taxon>
        <taxon>Hexapoda</taxon>
        <taxon>Insecta</taxon>
        <taxon>Pterygota</taxon>
        <taxon>Neoptera</taxon>
        <taxon>Polyneoptera</taxon>
        <taxon>Dictyoptera</taxon>
        <taxon>Blattodea</taxon>
        <taxon>Blattoidea</taxon>
        <taxon>Blattidae</taxon>
        <taxon>Blattinae</taxon>
        <taxon>Periplaneta</taxon>
    </lineage>
</organism>
<name>A0ABQ8TNM9_PERAM</name>
<evidence type="ECO:0000313" key="1">
    <source>
        <dbReference type="EMBL" id="KAJ4447652.1"/>
    </source>
</evidence>
<sequence length="254" mass="29879">MTKVKKDKLYALSEEFKMQFIKTDGIILQCTVCDVNISIGEKHRRNKINQHIQYTKYVKNVELRKSKSKQTTLIHAFASESKKQRSLSEFRANLTMALIQSRIPIHKVNNPAFKSFLVKCMQKSILDETTLRKNYIQSIYEYFFQKIKEAVGKHNVGFILDENTELVEDMEKEEQWKKLMSVRDNLDGFAKVKFELNLKNNPDVETFATLTELPLRVLRRYVPLVSVAIERQRLTVENIETLRVIQYNKLIKTQ</sequence>
<dbReference type="PANTHER" id="PTHR32344">
    <property type="entry name" value="U1-TYPE DOMAIN-CONTAINING PROTEIN"/>
    <property type="match status" value="1"/>
</dbReference>
<comment type="caution">
    <text evidence="1">The sequence shown here is derived from an EMBL/GenBank/DDBJ whole genome shotgun (WGS) entry which is preliminary data.</text>
</comment>
<accession>A0ABQ8TNM9</accession>
<protein>
    <submittedName>
        <fullName evidence="1">Uncharacterized protein</fullName>
    </submittedName>
</protein>
<dbReference type="InterPro" id="IPR033375">
    <property type="entry name" value="Cggbp1"/>
</dbReference>
<dbReference type="Proteomes" id="UP001148838">
    <property type="component" value="Unassembled WGS sequence"/>
</dbReference>
<dbReference type="EMBL" id="JAJSOF020000005">
    <property type="protein sequence ID" value="KAJ4447652.1"/>
    <property type="molecule type" value="Genomic_DNA"/>
</dbReference>